<dbReference type="RefSeq" id="WP_198443507.1">
    <property type="nucleotide sequence ID" value="NZ_CBCSHE010000006.1"/>
</dbReference>
<name>A0A7T3V5W9_9SPIR</name>
<proteinExistence type="predicted"/>
<dbReference type="GO" id="GO:0005524">
    <property type="term" value="F:ATP binding"/>
    <property type="evidence" value="ECO:0007669"/>
    <property type="project" value="UniProtKB-KW"/>
</dbReference>
<dbReference type="Gene3D" id="3.30.950.30">
    <property type="entry name" value="Schlafen, AAA domain"/>
    <property type="match status" value="1"/>
</dbReference>
<reference evidence="2 3" key="1">
    <citation type="submission" date="2020-11" db="EMBL/GenBank/DDBJ databases">
        <title>Treponema Peruensis nv. sp., first commensal Treponema isolated from human feces.</title>
        <authorList>
            <person name="Belkhou C."/>
            <person name="Raes J."/>
        </authorList>
    </citation>
    <scope>NUCLEOTIDE SEQUENCE [LARGE SCALE GENOMIC DNA]</scope>
    <source>
        <strain evidence="2 3">RCC2812</strain>
    </source>
</reference>
<protein>
    <submittedName>
        <fullName evidence="2">ATP-binding protein</fullName>
    </submittedName>
</protein>
<feature type="domain" description="Schlafen AlbA-2" evidence="1">
    <location>
        <begin position="13"/>
        <end position="141"/>
    </location>
</feature>
<dbReference type="EMBL" id="CP064936">
    <property type="protein sequence ID" value="QQA02022.1"/>
    <property type="molecule type" value="Genomic_DNA"/>
</dbReference>
<keyword evidence="2" id="KW-0067">ATP-binding</keyword>
<dbReference type="PANTHER" id="PTHR30595:SF6">
    <property type="entry name" value="SCHLAFEN ALBA-2 DOMAIN-CONTAINING PROTEIN"/>
    <property type="match status" value="1"/>
</dbReference>
<organism evidence="2 3">
    <name type="scientific">Treponema peruense</name>
    <dbReference type="NCBI Taxonomy" id="2787628"/>
    <lineage>
        <taxon>Bacteria</taxon>
        <taxon>Pseudomonadati</taxon>
        <taxon>Spirochaetota</taxon>
        <taxon>Spirochaetia</taxon>
        <taxon>Spirochaetales</taxon>
        <taxon>Treponemataceae</taxon>
        <taxon>Treponema</taxon>
    </lineage>
</organism>
<dbReference type="KEGG" id="tper:IWA51_05400"/>
<evidence type="ECO:0000259" key="1">
    <source>
        <dbReference type="Pfam" id="PF04326"/>
    </source>
</evidence>
<dbReference type="AlphaFoldDB" id="A0A7T3V5W9"/>
<dbReference type="InterPro" id="IPR038461">
    <property type="entry name" value="Schlafen_AlbA_2_dom_sf"/>
</dbReference>
<evidence type="ECO:0000313" key="3">
    <source>
        <dbReference type="Proteomes" id="UP000595224"/>
    </source>
</evidence>
<sequence>MLLEELIPGINIEDDKTEFKRFLEEGKSEDSGKNKEIGWLKSFAAFANTDGGTVYIGVDNKSHNIITMDHETADKQVLLIHRQIKQRLEPAVSYKIESIPVKEKESTRYILKVSIAKSQILPVMLHEDNLLGIYIRNFGNSVLATPEQVRDLVLLSDNNPFDQPFTQKKFLREEFKKLFDLYNERVGNPLTEKA</sequence>
<dbReference type="Pfam" id="PF04326">
    <property type="entry name" value="SLFN_AlbA_2"/>
    <property type="match status" value="1"/>
</dbReference>
<dbReference type="Proteomes" id="UP000595224">
    <property type="component" value="Chromosome"/>
</dbReference>
<accession>A0A7T3V5W9</accession>
<keyword evidence="2" id="KW-0547">Nucleotide-binding</keyword>
<dbReference type="PANTHER" id="PTHR30595">
    <property type="entry name" value="GLPR-RELATED TRANSCRIPTIONAL REPRESSOR"/>
    <property type="match status" value="1"/>
</dbReference>
<keyword evidence="3" id="KW-1185">Reference proteome</keyword>
<dbReference type="InterPro" id="IPR007421">
    <property type="entry name" value="Schlafen_AlbA_2_dom"/>
</dbReference>
<evidence type="ECO:0000313" key="2">
    <source>
        <dbReference type="EMBL" id="QQA02022.1"/>
    </source>
</evidence>
<gene>
    <name evidence="2" type="ORF">IWA51_05400</name>
</gene>